<accession>A0A382PSR9</accession>
<reference evidence="1" key="1">
    <citation type="submission" date="2018-05" db="EMBL/GenBank/DDBJ databases">
        <authorList>
            <person name="Lanie J.A."/>
            <person name="Ng W.-L."/>
            <person name="Kazmierczak K.M."/>
            <person name="Andrzejewski T.M."/>
            <person name="Davidsen T.M."/>
            <person name="Wayne K.J."/>
            <person name="Tettelin H."/>
            <person name="Glass J.I."/>
            <person name="Rusch D."/>
            <person name="Podicherti R."/>
            <person name="Tsui H.-C.T."/>
            <person name="Winkler M.E."/>
        </authorList>
    </citation>
    <scope>NUCLEOTIDE SEQUENCE</scope>
</reference>
<proteinExistence type="predicted"/>
<organism evidence="1">
    <name type="scientific">marine metagenome</name>
    <dbReference type="NCBI Taxonomy" id="408172"/>
    <lineage>
        <taxon>unclassified sequences</taxon>
        <taxon>metagenomes</taxon>
        <taxon>ecological metagenomes</taxon>
    </lineage>
</organism>
<evidence type="ECO:0000313" key="1">
    <source>
        <dbReference type="EMBL" id="SVC75725.1"/>
    </source>
</evidence>
<name>A0A382PSR9_9ZZZZ</name>
<protein>
    <submittedName>
        <fullName evidence="1">Uncharacterized protein</fullName>
    </submittedName>
</protein>
<dbReference type="AlphaFoldDB" id="A0A382PSR9"/>
<sequence>MDNHLPIIVFDIFTRGSLVKLLQSEQLGTLVDDNPE</sequence>
<gene>
    <name evidence="1" type="ORF">METZ01_LOCUS328579</name>
</gene>
<dbReference type="EMBL" id="UINC01109123">
    <property type="protein sequence ID" value="SVC75725.1"/>
    <property type="molecule type" value="Genomic_DNA"/>
</dbReference>